<evidence type="ECO:0000313" key="10">
    <source>
        <dbReference type="Proteomes" id="UP001597156"/>
    </source>
</evidence>
<evidence type="ECO:0000256" key="3">
    <source>
        <dbReference type="ARBA" id="ARBA00022723"/>
    </source>
</evidence>
<feature type="domain" description="Peptidase S53" evidence="8">
    <location>
        <begin position="208"/>
        <end position="640"/>
    </location>
</feature>
<keyword evidence="4" id="KW-0378">Hydrolase</keyword>
<dbReference type="CDD" id="cd04056">
    <property type="entry name" value="Peptidases_S53"/>
    <property type="match status" value="1"/>
</dbReference>
<dbReference type="SUPFAM" id="SSF52743">
    <property type="entry name" value="Subtilisin-like"/>
    <property type="match status" value="1"/>
</dbReference>
<keyword evidence="6" id="KW-0106">Calcium</keyword>
<dbReference type="PANTHER" id="PTHR14218">
    <property type="entry name" value="PROTEASE S8 TRIPEPTIDYL PEPTIDASE I CLN2"/>
    <property type="match status" value="1"/>
</dbReference>
<dbReference type="GO" id="GO:0008233">
    <property type="term" value="F:peptidase activity"/>
    <property type="evidence" value="ECO:0007669"/>
    <property type="project" value="UniProtKB-KW"/>
</dbReference>
<dbReference type="PANTHER" id="PTHR14218:SF15">
    <property type="entry name" value="TRIPEPTIDYL-PEPTIDASE 1"/>
    <property type="match status" value="1"/>
</dbReference>
<keyword evidence="2 9" id="KW-0645">Protease</keyword>
<evidence type="ECO:0000256" key="2">
    <source>
        <dbReference type="ARBA" id="ARBA00022670"/>
    </source>
</evidence>
<keyword evidence="7" id="KW-0865">Zymogen</keyword>
<evidence type="ECO:0000256" key="7">
    <source>
        <dbReference type="ARBA" id="ARBA00023145"/>
    </source>
</evidence>
<evidence type="ECO:0000256" key="5">
    <source>
        <dbReference type="ARBA" id="ARBA00022825"/>
    </source>
</evidence>
<dbReference type="SUPFAM" id="SSF54897">
    <property type="entry name" value="Protease propeptides/inhibitors"/>
    <property type="match status" value="1"/>
</dbReference>
<dbReference type="PROSITE" id="PS51695">
    <property type="entry name" value="SEDOLISIN"/>
    <property type="match status" value="1"/>
</dbReference>
<evidence type="ECO:0000256" key="1">
    <source>
        <dbReference type="ARBA" id="ARBA00001913"/>
    </source>
</evidence>
<evidence type="ECO:0000259" key="8">
    <source>
        <dbReference type="PROSITE" id="PS51695"/>
    </source>
</evidence>
<protein>
    <submittedName>
        <fullName evidence="9">Protease pro-enzyme activation domain-containing protein</fullName>
    </submittedName>
</protein>
<dbReference type="SMART" id="SM00944">
    <property type="entry name" value="Pro-kuma_activ"/>
    <property type="match status" value="1"/>
</dbReference>
<sequence>MKCWGKYIVLSMTGVLVAIGGSHHQAVAAKPINPINKAYNQITTAPLLRPSRVKLNTHMTFDIVLKPKNEQGLFKRAMAVNTPGNAQFKDYLTPSGIRAAYGQSTRVTHQWQVYLKRHHLKTFVYDNGLLLRVSGKVRYIDKTFKTNVSKATYHANPLQFSKAKPTIPKDLAKTVWTVLGMGAHNRKYVFPDADVQMMTHHLNMPKQINTPKQFADLYHTEPLYKEGLTGKGQTIGIIAFGTLVKSNAFKFWQHQGAGTNHDRLKVESVPGSTFKKGYISRDEAETTMDVEYAGALAPKANVKVYWEQNPLATPMDTINAYSNAFNENQVSSLSNSWGIGPSSISKMLVNRKVQSPDYRQALNLVLAQGALQGISCFTAAGDTGALINSLRGISGNHALLDRTISDSDPLSANPWITSCGGTIPPATRTIHQKGLNFKASIKKERSWGPDYAWEYLQKHAHNMKMILAITHGLDGSGGGFSHLTATPTYQLGVPGVNTFNARQYFSNLAQPIFNPPLIHGKDSGRNYPDVAADAGGLKGYLIYQKEKKYSPWTGGGGTSIVGPQFAGMTALINSQSGRPRMGFWNAQIYQLAQQPDSPFHPLNDTTNNSNMYYTGQPGTVYNQASGLGTIDFAKLAKVYK</sequence>
<reference evidence="10" key="1">
    <citation type="journal article" date="2019" name="Int. J. Syst. Evol. Microbiol.">
        <title>The Global Catalogue of Microorganisms (GCM) 10K type strain sequencing project: providing services to taxonomists for standard genome sequencing and annotation.</title>
        <authorList>
            <consortium name="The Broad Institute Genomics Platform"/>
            <consortium name="The Broad Institute Genome Sequencing Center for Infectious Disease"/>
            <person name="Wu L."/>
            <person name="Ma J."/>
        </authorList>
    </citation>
    <scope>NUCLEOTIDE SEQUENCE [LARGE SCALE GENOMIC DNA]</scope>
    <source>
        <strain evidence="10">CCUG 71848</strain>
    </source>
</reference>
<dbReference type="CDD" id="cd11377">
    <property type="entry name" value="Pro-peptidase_S53"/>
    <property type="match status" value="1"/>
</dbReference>
<dbReference type="InterPro" id="IPR036852">
    <property type="entry name" value="Peptidase_S8/S53_dom_sf"/>
</dbReference>
<comment type="caution">
    <text evidence="9">The sequence shown here is derived from an EMBL/GenBank/DDBJ whole genome shotgun (WGS) entry which is preliminary data.</text>
</comment>
<dbReference type="GO" id="GO:0006508">
    <property type="term" value="P:proteolysis"/>
    <property type="evidence" value="ECO:0007669"/>
    <property type="project" value="UniProtKB-KW"/>
</dbReference>
<dbReference type="InterPro" id="IPR015366">
    <property type="entry name" value="S53_propep"/>
</dbReference>
<accession>A0ABW3PVQ9</accession>
<evidence type="ECO:0000256" key="6">
    <source>
        <dbReference type="ARBA" id="ARBA00022837"/>
    </source>
</evidence>
<dbReference type="Pfam" id="PF09286">
    <property type="entry name" value="Pro-kuma_activ"/>
    <property type="match status" value="1"/>
</dbReference>
<keyword evidence="5" id="KW-0720">Serine protease</keyword>
<proteinExistence type="predicted"/>
<evidence type="ECO:0000256" key="4">
    <source>
        <dbReference type="ARBA" id="ARBA00022801"/>
    </source>
</evidence>
<organism evidence="9 10">
    <name type="scientific">Lentilactobacillus raoultii</name>
    <dbReference type="NCBI Taxonomy" id="1987503"/>
    <lineage>
        <taxon>Bacteria</taxon>
        <taxon>Bacillati</taxon>
        <taxon>Bacillota</taxon>
        <taxon>Bacilli</taxon>
        <taxon>Lactobacillales</taxon>
        <taxon>Lactobacillaceae</taxon>
        <taxon>Lentilactobacillus</taxon>
    </lineage>
</organism>
<keyword evidence="10" id="KW-1185">Reference proteome</keyword>
<dbReference type="Proteomes" id="UP001597156">
    <property type="component" value="Unassembled WGS sequence"/>
</dbReference>
<dbReference type="RefSeq" id="WP_121979023.1">
    <property type="nucleotide sequence ID" value="NZ_JBHTLH010000041.1"/>
</dbReference>
<evidence type="ECO:0000313" key="9">
    <source>
        <dbReference type="EMBL" id="MFD1126045.1"/>
    </source>
</evidence>
<dbReference type="InterPro" id="IPR050819">
    <property type="entry name" value="Tripeptidyl-peptidase_I"/>
</dbReference>
<keyword evidence="3" id="KW-0479">Metal-binding</keyword>
<dbReference type="Gene3D" id="3.40.50.200">
    <property type="entry name" value="Peptidase S8/S53 domain"/>
    <property type="match status" value="1"/>
</dbReference>
<name>A0ABW3PVQ9_9LACO</name>
<comment type="cofactor">
    <cofactor evidence="1">
        <name>Ca(2+)</name>
        <dbReference type="ChEBI" id="CHEBI:29108"/>
    </cofactor>
</comment>
<gene>
    <name evidence="9" type="ORF">ACFQ22_11850</name>
</gene>
<dbReference type="EMBL" id="JBHTLH010000041">
    <property type="protein sequence ID" value="MFD1126045.1"/>
    <property type="molecule type" value="Genomic_DNA"/>
</dbReference>
<dbReference type="InterPro" id="IPR030400">
    <property type="entry name" value="Sedolisin_dom"/>
</dbReference>